<dbReference type="GO" id="GO:0004386">
    <property type="term" value="F:helicase activity"/>
    <property type="evidence" value="ECO:0007669"/>
    <property type="project" value="UniProtKB-KW"/>
</dbReference>
<dbReference type="AlphaFoldDB" id="A0A2A7B2X9"/>
<dbReference type="GO" id="GO:0005524">
    <property type="term" value="F:ATP binding"/>
    <property type="evidence" value="ECO:0007669"/>
    <property type="project" value="InterPro"/>
</dbReference>
<dbReference type="Pfam" id="PF00270">
    <property type="entry name" value="DEAD"/>
    <property type="match status" value="1"/>
</dbReference>
<evidence type="ECO:0000259" key="1">
    <source>
        <dbReference type="PROSITE" id="PS51192"/>
    </source>
</evidence>
<keyword evidence="2" id="KW-0067">ATP-binding</keyword>
<dbReference type="SMART" id="SM00487">
    <property type="entry name" value="DEXDc"/>
    <property type="match status" value="1"/>
</dbReference>
<comment type="caution">
    <text evidence="2">The sequence shown here is derived from an EMBL/GenBank/DDBJ whole genome shotgun (WGS) entry which is preliminary data.</text>
</comment>
<reference evidence="2 3" key="1">
    <citation type="journal article" date="2017" name="Front. Microbiol.">
        <title>New Insights into the Diversity of the Genus Faecalibacterium.</title>
        <authorList>
            <person name="Benevides L."/>
            <person name="Burman S."/>
            <person name="Martin R."/>
            <person name="Robert V."/>
            <person name="Thomas M."/>
            <person name="Miquel S."/>
            <person name="Chain F."/>
            <person name="Sokol H."/>
            <person name="Bermudez-Humaran L.G."/>
            <person name="Morrison M."/>
            <person name="Langella P."/>
            <person name="Azevedo V.A."/>
            <person name="Chatel J.M."/>
            <person name="Soares S."/>
        </authorList>
    </citation>
    <scope>NUCLEOTIDE SEQUENCE [LARGE SCALE GENOMIC DNA]</scope>
    <source>
        <strain evidence="2 3">AHMP21</strain>
    </source>
</reference>
<dbReference type="EMBL" id="NOUV01000019">
    <property type="protein sequence ID" value="PDX85681.1"/>
    <property type="molecule type" value="Genomic_DNA"/>
</dbReference>
<dbReference type="RefSeq" id="WP_097793150.1">
    <property type="nucleotide sequence ID" value="NZ_NOUV01000019.1"/>
</dbReference>
<dbReference type="GO" id="GO:0003676">
    <property type="term" value="F:nucleic acid binding"/>
    <property type="evidence" value="ECO:0007669"/>
    <property type="project" value="InterPro"/>
</dbReference>
<proteinExistence type="predicted"/>
<keyword evidence="2" id="KW-0547">Nucleotide-binding</keyword>
<gene>
    <name evidence="2" type="ORF">CHR60_11570</name>
</gene>
<protein>
    <submittedName>
        <fullName evidence="2">DEAD/DEAH box helicase</fullName>
    </submittedName>
</protein>
<name>A0A2A7B2X9_9FIRM</name>
<evidence type="ECO:0000313" key="2">
    <source>
        <dbReference type="EMBL" id="PDX85681.1"/>
    </source>
</evidence>
<organism evidence="2 3">
    <name type="scientific">Faecalibacterium prausnitzii</name>
    <dbReference type="NCBI Taxonomy" id="853"/>
    <lineage>
        <taxon>Bacteria</taxon>
        <taxon>Bacillati</taxon>
        <taxon>Bacillota</taxon>
        <taxon>Clostridia</taxon>
        <taxon>Eubacteriales</taxon>
        <taxon>Oscillospiraceae</taxon>
        <taxon>Faecalibacterium</taxon>
    </lineage>
</organism>
<dbReference type="InterPro" id="IPR014001">
    <property type="entry name" value="Helicase_ATP-bd"/>
</dbReference>
<dbReference type="Gene3D" id="3.40.50.300">
    <property type="entry name" value="P-loop containing nucleotide triphosphate hydrolases"/>
    <property type="match status" value="2"/>
</dbReference>
<dbReference type="Proteomes" id="UP000220904">
    <property type="component" value="Unassembled WGS sequence"/>
</dbReference>
<evidence type="ECO:0000313" key="3">
    <source>
        <dbReference type="Proteomes" id="UP000220904"/>
    </source>
</evidence>
<sequence>MSDEKKHWPFDGFFLKLSEAQQEYEQEQHIDPASLTEEERRRKIQSVLDYMKSSHKESKDDGEALNPLVPEDDLEVVLAEEEKSIPRKQYMADLVGDDFKHWKGIVVFDAGTNSGKTYFILKVLLPWAYEHNKRILVLCNRDALSNQIKNDVCRLGRIETTYWDYDDELGIEVERPTFGNKYEHTICVETYQWLETFCRKNPDGAKIFLRTFEYVVSDEFHYMVTDASFNDHVDVSYEVIKDLSATRTCIFMSATARILFENWERLGRIPAGQHYRLPVDYSFVSSIKFFYYEDQEIDIIRRVKEGEKILVFVDTLDKLQRLRDRLKAEDDVDVACLCSKYRPEAKDFDKLNDAIRDGVLLHQVTLTTSVLYNGVDIKDRALKYIVSELWNPLVNAQILGRKRPLGATDTCAVYFMGYGEKRLKDLFQKVKTYQLEPAGEYRRKFKNPEAWREYLHLDTTQAILNPPNTRYKCRTVVLDPLEGCYRLRKRAYLQAMLEVVILHRMLRYGYQNALLNEIDDSLLEKVEPLEPPILVDYLESHLNEKRYYKDWQKVFFEVGHIRNKKDGHRTKSLPKFTTVSEYIAKYGYELHVKKENSGVLRDKTVWWVTKMRK</sequence>
<dbReference type="OrthoDB" id="1683644at2"/>
<feature type="domain" description="Helicase ATP-binding" evidence="1">
    <location>
        <begin position="97"/>
        <end position="274"/>
    </location>
</feature>
<dbReference type="SUPFAM" id="SSF52540">
    <property type="entry name" value="P-loop containing nucleoside triphosphate hydrolases"/>
    <property type="match status" value="1"/>
</dbReference>
<dbReference type="InterPro" id="IPR011545">
    <property type="entry name" value="DEAD/DEAH_box_helicase_dom"/>
</dbReference>
<dbReference type="PROSITE" id="PS51192">
    <property type="entry name" value="HELICASE_ATP_BIND_1"/>
    <property type="match status" value="1"/>
</dbReference>
<accession>A0A2A7B2X9</accession>
<dbReference type="InterPro" id="IPR027417">
    <property type="entry name" value="P-loop_NTPase"/>
</dbReference>
<keyword evidence="2" id="KW-0378">Hydrolase</keyword>
<keyword evidence="2" id="KW-0347">Helicase</keyword>